<gene>
    <name evidence="4" type="ORF">NAPIS_ORF02661</name>
</gene>
<keyword evidence="2" id="KW-0808">Transferase</keyword>
<feature type="non-terminal residue" evidence="4">
    <location>
        <position position="1"/>
    </location>
</feature>
<dbReference type="Proteomes" id="UP000053780">
    <property type="component" value="Unassembled WGS sequence"/>
</dbReference>
<dbReference type="PROSITE" id="PS01066">
    <property type="entry name" value="UPP_SYNTHASE"/>
    <property type="match status" value="1"/>
</dbReference>
<dbReference type="PANTHER" id="PTHR10291:SF43">
    <property type="entry name" value="DEHYDRODOLICHYL DIPHOSPHATE SYNTHASE COMPLEX SUBUNIT DHDDS"/>
    <property type="match status" value="1"/>
</dbReference>
<evidence type="ECO:0000256" key="1">
    <source>
        <dbReference type="ARBA" id="ARBA00005432"/>
    </source>
</evidence>
<protein>
    <submittedName>
        <fullName evidence="4">Dehydrodolichyl diphosphate synthase</fullName>
    </submittedName>
</protein>
<dbReference type="InterPro" id="IPR018520">
    <property type="entry name" value="UPP_synth-like_CS"/>
</dbReference>
<dbReference type="SUPFAM" id="SSF64005">
    <property type="entry name" value="Undecaprenyl diphosphate synthase"/>
    <property type="match status" value="1"/>
</dbReference>
<evidence type="ECO:0000256" key="3">
    <source>
        <dbReference type="SAM" id="Phobius"/>
    </source>
</evidence>
<evidence type="ECO:0000313" key="4">
    <source>
        <dbReference type="EMBL" id="EQB59767.1"/>
    </source>
</evidence>
<keyword evidence="5" id="KW-1185">Reference proteome</keyword>
<evidence type="ECO:0000256" key="2">
    <source>
        <dbReference type="ARBA" id="ARBA00022679"/>
    </source>
</evidence>
<keyword evidence="3" id="KW-0472">Membrane</keyword>
<dbReference type="Pfam" id="PF01255">
    <property type="entry name" value="Prenyltransf"/>
    <property type="match status" value="2"/>
</dbReference>
<dbReference type="InterPro" id="IPR001441">
    <property type="entry name" value="UPP_synth-like"/>
</dbReference>
<dbReference type="AlphaFoldDB" id="T0KW94"/>
<keyword evidence="3" id="KW-0812">Transmembrane</keyword>
<sequence>IDSVFCSINKVYNSERNLFSKVYNSEKVDLNYNNCNSAISKNDFNLNNKVSNKEKVNLNNNNIFKSDIFNNNSCNNKNIFKSDISKNDFNNKNISNNKICSNIKLDNTTDTIFNITTTNIVPSNITTNINEEDSNNNTTNNKLDSTTDIVSNITTTNIKLDNITNIKLNNTSNIVPSINTSPQYKYTINTYKILSYIILITTNIFPIILFYKIFHLLIPKINIAFIADGNRRYLKKHNKNIQQTKQKGISKINEIINLCTKLNLKEVSFFCFSINNFKRPTIEIENILQIFKYNKTITNCKIKIYGNLNLLPKNIAINLVELEQRTEINKGIIVNLFIAYSTNDEINSYIRFNKKVDLIVRTSGEKRLSDFLVLNVCNGARVLFIDCLWPEVSVCHVLLVLIMYRLENLFFK</sequence>
<dbReference type="OrthoDB" id="4173905at2759"/>
<comment type="similarity">
    <text evidence="1">Belongs to the UPP synthase family.</text>
</comment>
<evidence type="ECO:0000313" key="5">
    <source>
        <dbReference type="Proteomes" id="UP000053780"/>
    </source>
</evidence>
<reference evidence="4 5" key="1">
    <citation type="journal article" date="2013" name="BMC Genomics">
        <title>Genome sequencing and comparative genomics of honey bee microsporidia, Nosema apis reveal novel insights into host-parasite interactions.</title>
        <authorList>
            <person name="Chen Yp."/>
            <person name="Pettis J.S."/>
            <person name="Zhao Y."/>
            <person name="Liu X."/>
            <person name="Tallon L.J."/>
            <person name="Sadzewicz L.D."/>
            <person name="Li R."/>
            <person name="Zheng H."/>
            <person name="Huang S."/>
            <person name="Zhang X."/>
            <person name="Hamilton M.C."/>
            <person name="Pernal S.F."/>
            <person name="Melathopoulos A.P."/>
            <person name="Yan X."/>
            <person name="Evans J.D."/>
        </authorList>
    </citation>
    <scope>NUCLEOTIDE SEQUENCE [LARGE SCALE GENOMIC DNA]</scope>
    <source>
        <strain evidence="4 5">BRL 01</strain>
    </source>
</reference>
<organism evidence="4 5">
    <name type="scientific">Vairimorpha apis BRL 01</name>
    <dbReference type="NCBI Taxonomy" id="1037528"/>
    <lineage>
        <taxon>Eukaryota</taxon>
        <taxon>Fungi</taxon>
        <taxon>Fungi incertae sedis</taxon>
        <taxon>Microsporidia</taxon>
        <taxon>Nosematidae</taxon>
        <taxon>Vairimorpha</taxon>
    </lineage>
</organism>
<proteinExistence type="inferred from homology"/>
<dbReference type="EMBL" id="KE647366">
    <property type="protein sequence ID" value="EQB59767.1"/>
    <property type="molecule type" value="Genomic_DNA"/>
</dbReference>
<dbReference type="GO" id="GO:0016094">
    <property type="term" value="P:polyprenol biosynthetic process"/>
    <property type="evidence" value="ECO:0007669"/>
    <property type="project" value="TreeGrafter"/>
</dbReference>
<accession>T0KW94</accession>
<feature type="transmembrane region" description="Helical" evidence="3">
    <location>
        <begin position="193"/>
        <end position="211"/>
    </location>
</feature>
<dbReference type="PANTHER" id="PTHR10291">
    <property type="entry name" value="DEHYDRODOLICHYL DIPHOSPHATE SYNTHASE FAMILY MEMBER"/>
    <property type="match status" value="1"/>
</dbReference>
<dbReference type="InterPro" id="IPR036424">
    <property type="entry name" value="UPP_synth-like_sf"/>
</dbReference>
<dbReference type="GO" id="GO:0045547">
    <property type="term" value="F:ditrans,polycis-polyprenyl diphosphate synthase [(2E,6E)-farnesyl diphosphate specific] activity"/>
    <property type="evidence" value="ECO:0007669"/>
    <property type="project" value="TreeGrafter"/>
</dbReference>
<keyword evidence="3" id="KW-1133">Transmembrane helix</keyword>
<dbReference type="VEuPathDB" id="MicrosporidiaDB:NAPIS_ORF02661"/>
<name>T0KW94_9MICR</name>
<dbReference type="Gene3D" id="3.40.1180.10">
    <property type="entry name" value="Decaprenyl diphosphate synthase-like"/>
    <property type="match status" value="2"/>
</dbReference>
<dbReference type="GO" id="GO:0005783">
    <property type="term" value="C:endoplasmic reticulum"/>
    <property type="evidence" value="ECO:0007669"/>
    <property type="project" value="TreeGrafter"/>
</dbReference>
<dbReference type="HOGENOM" id="CLU_668286_0_0_1"/>